<dbReference type="KEGG" id="dor:Desor_0309"/>
<dbReference type="InterPro" id="IPR050695">
    <property type="entry name" value="N-acetylmuramoyl_amidase_3"/>
</dbReference>
<dbReference type="Gene3D" id="3.40.630.40">
    <property type="entry name" value="Zn-dependent exopeptidases"/>
    <property type="match status" value="1"/>
</dbReference>
<dbReference type="GO" id="GO:0030288">
    <property type="term" value="C:outer membrane-bounded periplasmic space"/>
    <property type="evidence" value="ECO:0007669"/>
    <property type="project" value="TreeGrafter"/>
</dbReference>
<evidence type="ECO:0000313" key="4">
    <source>
        <dbReference type="Proteomes" id="UP000006346"/>
    </source>
</evidence>
<name>G7WA27_DESOD</name>
<keyword evidence="4" id="KW-1185">Reference proteome</keyword>
<gene>
    <name evidence="3" type="ordered locus">Desor_0309</name>
</gene>
<dbReference type="PANTHER" id="PTHR30404:SF0">
    <property type="entry name" value="N-ACETYLMURAMOYL-L-ALANINE AMIDASE AMIC"/>
    <property type="match status" value="1"/>
</dbReference>
<evidence type="ECO:0000313" key="3">
    <source>
        <dbReference type="EMBL" id="AET66023.1"/>
    </source>
</evidence>
<evidence type="ECO:0000259" key="2">
    <source>
        <dbReference type="SMART" id="SM00646"/>
    </source>
</evidence>
<accession>G7WA27</accession>
<dbReference type="PANTHER" id="PTHR30404">
    <property type="entry name" value="N-ACETYLMURAMOYL-L-ALANINE AMIDASE"/>
    <property type="match status" value="1"/>
</dbReference>
<dbReference type="CDD" id="cd02696">
    <property type="entry name" value="MurNAc-LAA"/>
    <property type="match status" value="1"/>
</dbReference>
<dbReference type="Pfam" id="PF01520">
    <property type="entry name" value="Amidase_3"/>
    <property type="match status" value="1"/>
</dbReference>
<dbReference type="GO" id="GO:0008745">
    <property type="term" value="F:N-acetylmuramoyl-L-alanine amidase activity"/>
    <property type="evidence" value="ECO:0007669"/>
    <property type="project" value="InterPro"/>
</dbReference>
<feature type="domain" description="MurNAc-LAA" evidence="2">
    <location>
        <begin position="70"/>
        <end position="177"/>
    </location>
</feature>
<dbReference type="STRING" id="768706.Desor_0309"/>
<organism evidence="3 4">
    <name type="scientific">Desulfosporosinus orientis (strain ATCC 19365 / DSM 765 / NCIMB 8382 / VKM B-1628 / Singapore I)</name>
    <name type="common">Desulfotomaculum orientis</name>
    <dbReference type="NCBI Taxonomy" id="768706"/>
    <lineage>
        <taxon>Bacteria</taxon>
        <taxon>Bacillati</taxon>
        <taxon>Bacillota</taxon>
        <taxon>Clostridia</taxon>
        <taxon>Eubacteriales</taxon>
        <taxon>Desulfitobacteriaceae</taxon>
        <taxon>Desulfosporosinus</taxon>
    </lineage>
</organism>
<reference evidence="4" key="1">
    <citation type="submission" date="2011-11" db="EMBL/GenBank/DDBJ databases">
        <title>Complete sequence of Desulfosporosinus orientis DSM 765.</title>
        <authorList>
            <person name="Lucas S."/>
            <person name="Han J."/>
            <person name="Lapidus A."/>
            <person name="Cheng J.-F."/>
            <person name="Goodwin L."/>
            <person name="Pitluck S."/>
            <person name="Peters L."/>
            <person name="Ovchinnikova G."/>
            <person name="Teshima H."/>
            <person name="Detter J.C."/>
            <person name="Han C."/>
            <person name="Tapia R."/>
            <person name="Land M."/>
            <person name="Hauser L."/>
            <person name="Kyrpides N."/>
            <person name="Ivanova N."/>
            <person name="Pagani I."/>
            <person name="Pester M."/>
            <person name="Spring S."/>
            <person name="Ollivier B."/>
            <person name="Rattei T."/>
            <person name="Klenk H.-P."/>
            <person name="Wagner M."/>
            <person name="Loy A."/>
            <person name="Woyke T."/>
        </authorList>
    </citation>
    <scope>NUCLEOTIDE SEQUENCE [LARGE SCALE GENOMIC DNA]</scope>
    <source>
        <strain evidence="4">ATCC 19365 / DSM 765 / NCIMB 8382 / VKM B-1628</strain>
    </source>
</reference>
<dbReference type="OrthoDB" id="9772024at2"/>
<proteinExistence type="predicted"/>
<dbReference type="RefSeq" id="WP_014182849.1">
    <property type="nucleotide sequence ID" value="NC_016584.1"/>
</dbReference>
<dbReference type="AlphaFoldDB" id="G7WA27"/>
<reference evidence="3 4" key="2">
    <citation type="journal article" date="2012" name="J. Bacteriol.">
        <title>Complete genome sequences of Desulfosporosinus orientis DSM765T, Desulfosporosinus youngiae DSM17734T, Desulfosporosinus meridiei DSM13257T, and Desulfosporosinus acidiphilus DSM22704T.</title>
        <authorList>
            <person name="Pester M."/>
            <person name="Brambilla E."/>
            <person name="Alazard D."/>
            <person name="Rattei T."/>
            <person name="Weinmaier T."/>
            <person name="Han J."/>
            <person name="Lucas S."/>
            <person name="Lapidus A."/>
            <person name="Cheng J.F."/>
            <person name="Goodwin L."/>
            <person name="Pitluck S."/>
            <person name="Peters L."/>
            <person name="Ovchinnikova G."/>
            <person name="Teshima H."/>
            <person name="Detter J.C."/>
            <person name="Han C.S."/>
            <person name="Tapia R."/>
            <person name="Land M.L."/>
            <person name="Hauser L."/>
            <person name="Kyrpides N.C."/>
            <person name="Ivanova N.N."/>
            <person name="Pagani I."/>
            <person name="Huntmann M."/>
            <person name="Wei C.L."/>
            <person name="Davenport K.W."/>
            <person name="Daligault H."/>
            <person name="Chain P.S."/>
            <person name="Chen A."/>
            <person name="Mavromatis K."/>
            <person name="Markowitz V."/>
            <person name="Szeto E."/>
            <person name="Mikhailova N."/>
            <person name="Pati A."/>
            <person name="Wagner M."/>
            <person name="Woyke T."/>
            <person name="Ollivier B."/>
            <person name="Klenk H.P."/>
            <person name="Spring S."/>
            <person name="Loy A."/>
        </authorList>
    </citation>
    <scope>NUCLEOTIDE SEQUENCE [LARGE SCALE GENOMIC DNA]</scope>
    <source>
        <strain evidence="4">ATCC 19365 / DSM 765 / NCIMB 8382 / VKM B-1628</strain>
    </source>
</reference>
<evidence type="ECO:0000256" key="1">
    <source>
        <dbReference type="ARBA" id="ARBA00022801"/>
    </source>
</evidence>
<dbReference type="SUPFAM" id="SSF53187">
    <property type="entry name" value="Zn-dependent exopeptidases"/>
    <property type="match status" value="1"/>
</dbReference>
<dbReference type="PATRIC" id="fig|768706.3.peg.270"/>
<dbReference type="GO" id="GO:0009253">
    <property type="term" value="P:peptidoglycan catabolic process"/>
    <property type="evidence" value="ECO:0007669"/>
    <property type="project" value="InterPro"/>
</dbReference>
<dbReference type="InterPro" id="IPR002508">
    <property type="entry name" value="MurNAc-LAA_cat"/>
</dbReference>
<dbReference type="EMBL" id="CP003108">
    <property type="protein sequence ID" value="AET66023.1"/>
    <property type="molecule type" value="Genomic_DNA"/>
</dbReference>
<dbReference type="HOGENOM" id="CLU_030097_0_0_9"/>
<protein>
    <submittedName>
        <fullName evidence="3">N-acetylmuramoyl-L-alanine amidase</fullName>
    </submittedName>
</protein>
<keyword evidence="1" id="KW-0378">Hydrolase</keyword>
<sequence>MKVCIDPGHGGYDPGAVGFGLKEKDLTLDICLRLQPLLEFNGISTVLTRNGDYAPGNFENYPRGELGARVNIAESENVDLFVSVHINAGGGTGAEVLIIGTGGKAESAAYQVLPHLVEGGNWANRGVKVQNILVLRDTTMPAILTENGFIDNIIDAGKLKETDFRQTLAVVHAKGICDYFGIQYQEPLQPTPSVMYRVILDGKQTIALSFQEKAIFEVKNAVDGGLASEGVVQRTTDNVIVYEYKSSGNISKTPIMGEETIIVEQCRQFLLNYNPDAPDIISYYKIHGERLGIKWGYAVAQMIRETGYLKFTGVVKAEQNNYAGIGAVGEGAQGATFSSESEGVLAHLEHLYAYAVKDPLPMGVPKVDPRFDLIERGSCPNWEDLNGRWAVPGDGYGENVVRIYHEMAQEIISDNEEISILKMIYEIVSKYFDGK</sequence>
<dbReference type="Proteomes" id="UP000006346">
    <property type="component" value="Chromosome"/>
</dbReference>
<dbReference type="eggNOG" id="COG0860">
    <property type="taxonomic scope" value="Bacteria"/>
</dbReference>
<dbReference type="SMART" id="SM00646">
    <property type="entry name" value="Ami_3"/>
    <property type="match status" value="1"/>
</dbReference>